<reference evidence="5 6" key="1">
    <citation type="journal article" date="2017" name="BMC Microbiol.">
        <title>Comparative genomics of Enterococcus spp. isolated from bovine feces.</title>
        <authorList>
            <person name="Beukers A.G."/>
            <person name="Zaheer R."/>
            <person name="Goji N."/>
            <person name="Amoako K.K."/>
            <person name="Chaves A.V."/>
            <person name="Ward M.P."/>
            <person name="McAllister T.A."/>
        </authorList>
    </citation>
    <scope>NUCLEOTIDE SEQUENCE [LARGE SCALE GENOMIC DNA]</scope>
    <source>
        <strain evidence="5 6">F1129D 143</strain>
    </source>
</reference>
<dbReference type="OrthoDB" id="3232829at2"/>
<evidence type="ECO:0000256" key="2">
    <source>
        <dbReference type="ARBA" id="ARBA00023125"/>
    </source>
</evidence>
<dbReference type="SMART" id="SM00347">
    <property type="entry name" value="HTH_MARR"/>
    <property type="match status" value="1"/>
</dbReference>
<dbReference type="GO" id="GO:0003700">
    <property type="term" value="F:DNA-binding transcription factor activity"/>
    <property type="evidence" value="ECO:0007669"/>
    <property type="project" value="InterPro"/>
</dbReference>
<accession>A0A1V8YPA8</accession>
<dbReference type="SUPFAM" id="SSF46785">
    <property type="entry name" value="Winged helix' DNA-binding domain"/>
    <property type="match status" value="1"/>
</dbReference>
<dbReference type="GO" id="GO:0003677">
    <property type="term" value="F:DNA binding"/>
    <property type="evidence" value="ECO:0007669"/>
    <property type="project" value="UniProtKB-KW"/>
</dbReference>
<dbReference type="InterPro" id="IPR036388">
    <property type="entry name" value="WH-like_DNA-bd_sf"/>
</dbReference>
<evidence type="ECO:0000256" key="1">
    <source>
        <dbReference type="ARBA" id="ARBA00023015"/>
    </source>
</evidence>
<dbReference type="AlphaFoldDB" id="A0A1V8YPA8"/>
<gene>
    <name evidence="5" type="ORF">BH747_11635</name>
</gene>
<keyword evidence="3" id="KW-0804">Transcription</keyword>
<dbReference type="Pfam" id="PF12802">
    <property type="entry name" value="MarR_2"/>
    <property type="match status" value="1"/>
</dbReference>
<dbReference type="PANTHER" id="PTHR42756:SF1">
    <property type="entry name" value="TRANSCRIPTIONAL REPRESSOR OF EMRAB OPERON"/>
    <property type="match status" value="1"/>
</dbReference>
<feature type="domain" description="HTH marR-type" evidence="4">
    <location>
        <begin position="23"/>
        <end position="122"/>
    </location>
</feature>
<evidence type="ECO:0000313" key="5">
    <source>
        <dbReference type="EMBL" id="OQO68501.1"/>
    </source>
</evidence>
<dbReference type="STRING" id="112904.BH747_11635"/>
<dbReference type="EMBL" id="MJEA01000016">
    <property type="protein sequence ID" value="OQO68501.1"/>
    <property type="molecule type" value="Genomic_DNA"/>
</dbReference>
<evidence type="ECO:0000256" key="3">
    <source>
        <dbReference type="ARBA" id="ARBA00023163"/>
    </source>
</evidence>
<evidence type="ECO:0000259" key="4">
    <source>
        <dbReference type="SMART" id="SM00347"/>
    </source>
</evidence>
<dbReference type="InterPro" id="IPR036390">
    <property type="entry name" value="WH_DNA-bd_sf"/>
</dbReference>
<sequence>MDYKNMMSKLNGTLNTIDTVYSEIAKKHGMTFNSLMTICLIEEAESITQKQIGDILHLPKSTVHSILVEFIKKDYLFLKEGSNKKEKLVDFTNSGKRFFQPIILETARFEERILTQLGDENCELLLQMAKKLNEIVSIELDKMEGE</sequence>
<proteinExistence type="predicted"/>
<keyword evidence="1" id="KW-0805">Transcription regulation</keyword>
<evidence type="ECO:0000313" key="6">
    <source>
        <dbReference type="Proteomes" id="UP000192477"/>
    </source>
</evidence>
<organism evidence="5 6">
    <name type="scientific">Enterococcus villorum</name>
    <dbReference type="NCBI Taxonomy" id="112904"/>
    <lineage>
        <taxon>Bacteria</taxon>
        <taxon>Bacillati</taxon>
        <taxon>Bacillota</taxon>
        <taxon>Bacilli</taxon>
        <taxon>Lactobacillales</taxon>
        <taxon>Enterococcaceae</taxon>
        <taxon>Enterococcus</taxon>
    </lineage>
</organism>
<protein>
    <recommendedName>
        <fullName evidence="4">HTH marR-type domain-containing protein</fullName>
    </recommendedName>
</protein>
<keyword evidence="2" id="KW-0238">DNA-binding</keyword>
<dbReference type="RefSeq" id="WP_081184681.1">
    <property type="nucleotide sequence ID" value="NZ_MJEA01000016.1"/>
</dbReference>
<dbReference type="Gene3D" id="1.10.10.10">
    <property type="entry name" value="Winged helix-like DNA-binding domain superfamily/Winged helix DNA-binding domain"/>
    <property type="match status" value="1"/>
</dbReference>
<comment type="caution">
    <text evidence="5">The sequence shown here is derived from an EMBL/GenBank/DDBJ whole genome shotgun (WGS) entry which is preliminary data.</text>
</comment>
<dbReference type="Proteomes" id="UP000192477">
    <property type="component" value="Unassembled WGS sequence"/>
</dbReference>
<dbReference type="InterPro" id="IPR000835">
    <property type="entry name" value="HTH_MarR-typ"/>
</dbReference>
<dbReference type="PANTHER" id="PTHR42756">
    <property type="entry name" value="TRANSCRIPTIONAL REGULATOR, MARR"/>
    <property type="match status" value="1"/>
</dbReference>
<name>A0A1V8YPA8_9ENTE</name>